<dbReference type="PATRIC" id="fig|348824.6.peg.582"/>
<evidence type="ECO:0000313" key="3">
    <source>
        <dbReference type="Proteomes" id="UP000019443"/>
    </source>
</evidence>
<dbReference type="Pfam" id="PF05368">
    <property type="entry name" value="NmrA"/>
    <property type="match status" value="1"/>
</dbReference>
<dbReference type="Gene3D" id="3.40.50.720">
    <property type="entry name" value="NAD(P)-binding Rossmann-like Domain"/>
    <property type="match status" value="1"/>
</dbReference>
<evidence type="ECO:0000313" key="2">
    <source>
        <dbReference type="EMBL" id="CDM56230.1"/>
    </source>
</evidence>
<dbReference type="AlphaFoldDB" id="W6R762"/>
<dbReference type="Proteomes" id="UP000019443">
    <property type="component" value="Chromosome"/>
</dbReference>
<proteinExistence type="predicted"/>
<protein>
    <submittedName>
        <fullName evidence="2">Prestalk A differentiation protein A</fullName>
    </submittedName>
</protein>
<dbReference type="InterPro" id="IPR036291">
    <property type="entry name" value="NAD(P)-bd_dom_sf"/>
</dbReference>
<dbReference type="SUPFAM" id="SSF51735">
    <property type="entry name" value="NAD(P)-binding Rossmann-fold domains"/>
    <property type="match status" value="1"/>
</dbReference>
<dbReference type="EMBL" id="HG916852">
    <property type="protein sequence ID" value="CDM56230.1"/>
    <property type="molecule type" value="Genomic_DNA"/>
</dbReference>
<evidence type="ECO:0000259" key="1">
    <source>
        <dbReference type="Pfam" id="PF05368"/>
    </source>
</evidence>
<dbReference type="PANTHER" id="PTHR43162">
    <property type="match status" value="1"/>
</dbReference>
<accession>W6R762</accession>
<dbReference type="InterPro" id="IPR008030">
    <property type="entry name" value="NmrA-like"/>
</dbReference>
<organism evidence="2 3">
    <name type="scientific">Rhizobium favelukesii</name>
    <dbReference type="NCBI Taxonomy" id="348824"/>
    <lineage>
        <taxon>Bacteria</taxon>
        <taxon>Pseudomonadati</taxon>
        <taxon>Pseudomonadota</taxon>
        <taxon>Alphaproteobacteria</taxon>
        <taxon>Hyphomicrobiales</taxon>
        <taxon>Rhizobiaceae</taxon>
        <taxon>Rhizobium/Agrobacterium group</taxon>
        <taxon>Rhizobium</taxon>
    </lineage>
</organism>
<dbReference type="InterPro" id="IPR051604">
    <property type="entry name" value="Ergot_Alk_Oxidoreductase"/>
</dbReference>
<feature type="domain" description="NmrA-like" evidence="1">
    <location>
        <begin position="106"/>
        <end position="233"/>
    </location>
</feature>
<name>W6R762_9HYPH</name>
<dbReference type="KEGG" id="rhl:LPU83_0548"/>
<dbReference type="HOGENOM" id="CLU_007383_10_6_5"/>
<dbReference type="eggNOG" id="COG0702">
    <property type="taxonomic scope" value="Bacteria"/>
</dbReference>
<gene>
    <name evidence="2" type="ORF">LPU83_0548</name>
</gene>
<sequence length="275" mass="28962">MQNSEIVLIGGSGKTGGRIADRLAKRGLGFRVASRSSARPFDWEKRADWAATLTGAKRAYVSFQPDLAVSWAADAIGALARTAIDCGLTHIVLLSGRGEEGAQHAEEALKASGIGYTILRASWFCQNFSEGAFAEQVAAGKLALPTGVVKEPFIHTDDIADAAVAALTDASHVDKTYELTGPRALTFCEAVAEIAEACGRDIAYQQISMAEFKEGLAAAGLPKGMIDLLEELFTQVLDGRNSGVANGVAEILGRPAKDFGDYAREAAANGTWQVG</sequence>
<dbReference type="PANTHER" id="PTHR43162:SF1">
    <property type="entry name" value="PRESTALK A DIFFERENTIATION PROTEIN A"/>
    <property type="match status" value="1"/>
</dbReference>
<dbReference type="RefSeq" id="WP_024316723.1">
    <property type="nucleotide sequence ID" value="NZ_ATTO01000038.1"/>
</dbReference>
<dbReference type="Gene3D" id="3.90.25.10">
    <property type="entry name" value="UDP-galactose 4-epimerase, domain 1"/>
    <property type="match status" value="1"/>
</dbReference>
<reference evidence="2" key="1">
    <citation type="submission" date="2013-11" db="EMBL/GenBank/DDBJ databases">
        <title>Draft genome sequence of the broad-host-range Rhizobium sp. LPU83 strain, a member of the low-genetic diversity Oregon-like Rhizobium sp. group.</title>
        <authorList>
            <person name="Wibberg D."/>
            <person name="Puehler A."/>
            <person name="Schlueter A."/>
        </authorList>
    </citation>
    <scope>NUCLEOTIDE SEQUENCE [LARGE SCALE GENOMIC DNA]</scope>
    <source>
        <strain evidence="2">LPU83</strain>
    </source>
</reference>
<keyword evidence="3" id="KW-1185">Reference proteome</keyword>